<protein>
    <submittedName>
        <fullName evidence="1">Uncharacterized protein</fullName>
    </submittedName>
</protein>
<dbReference type="AlphaFoldDB" id="A0A975H210"/>
<keyword evidence="2" id="KW-1185">Reference proteome</keyword>
<proteinExistence type="predicted"/>
<dbReference type="RefSeq" id="WP_208007952.1">
    <property type="nucleotide sequence ID" value="NZ_CP071796.1"/>
</dbReference>
<dbReference type="EMBL" id="CP071796">
    <property type="protein sequence ID" value="QTD44388.1"/>
    <property type="molecule type" value="Genomic_DNA"/>
</dbReference>
<dbReference type="KEGG" id="otd:J1M35_14955"/>
<gene>
    <name evidence="1" type="ORF">J1M35_14955</name>
</gene>
<evidence type="ECO:0000313" key="1">
    <source>
        <dbReference type="EMBL" id="QTD44388.1"/>
    </source>
</evidence>
<sequence length="365" mass="39352">MSYSFSNTFEQAPPAAYTTPLGSMSASYNTAAQAMDLSAPNGQSILRFNEATHGDFWFEADVELLTDPGNRKHIGLWLTTGNGAEGFRFAHLDGGWSVSRWNSGFGDGAGVTAVVNDGVKPLAGVSEVTPSFNIGERHTLRCEVITGALDANGVPWSRLMQFKVDGVLLFQVSDVSYRGKLVPGVFLYGGTARVHGIAGGTPSGLPAFPATVGVNADADLGHLVGGPTSVLPDPVNDPAQNIRVQPQLEMDRLNSPANDLWNRVGGYDCCWRAIPSAQKNIHFGGPGFIAGIVKEKGSPDQPLVRRVQLYSENTFTLVAETWSQADGSYRFDLLDPNQRYSAIGWDWQHLYRAVIADNLKPQVTP</sequence>
<name>A0A975H210_9BURK</name>
<organism evidence="1 2">
    <name type="scientific">Ottowia testudinis</name>
    <dbReference type="NCBI Taxonomy" id="2816950"/>
    <lineage>
        <taxon>Bacteria</taxon>
        <taxon>Pseudomonadati</taxon>
        <taxon>Pseudomonadota</taxon>
        <taxon>Betaproteobacteria</taxon>
        <taxon>Burkholderiales</taxon>
        <taxon>Comamonadaceae</taxon>
        <taxon>Ottowia</taxon>
    </lineage>
</organism>
<evidence type="ECO:0000313" key="2">
    <source>
        <dbReference type="Proteomes" id="UP000663903"/>
    </source>
</evidence>
<accession>A0A975H210</accession>
<dbReference type="Proteomes" id="UP000663903">
    <property type="component" value="Chromosome"/>
</dbReference>
<reference evidence="1" key="1">
    <citation type="submission" date="2021-03" db="EMBL/GenBank/DDBJ databases">
        <title>Ottowia sp. 27C isolated from the cloaca of a Giant Asian pond turtle (Heosemys grandis).</title>
        <authorList>
            <person name="Spergser J."/>
            <person name="Busse H.-J."/>
        </authorList>
    </citation>
    <scope>NUCLEOTIDE SEQUENCE</scope>
    <source>
        <strain evidence="1">27C</strain>
    </source>
</reference>